<keyword evidence="5" id="KW-0297">G-protein coupled receptor</keyword>
<evidence type="ECO:0000256" key="7">
    <source>
        <dbReference type="ARBA" id="ARBA00023170"/>
    </source>
</evidence>
<dbReference type="GO" id="GO:0043005">
    <property type="term" value="C:neuron projection"/>
    <property type="evidence" value="ECO:0007669"/>
    <property type="project" value="TreeGrafter"/>
</dbReference>
<reference evidence="11 12" key="1">
    <citation type="journal article" date="2020" name="Nature">
        <title>Six reference-quality genomes reveal evolution of bat adaptations.</title>
        <authorList>
            <person name="Jebb D."/>
            <person name="Huang Z."/>
            <person name="Pippel M."/>
            <person name="Hughes G.M."/>
            <person name="Lavrichenko K."/>
            <person name="Devanna P."/>
            <person name="Winkler S."/>
            <person name="Jermiin L.S."/>
            <person name="Skirmuntt E.C."/>
            <person name="Katzourakis A."/>
            <person name="Burkitt-Gray L."/>
            <person name="Ray D.A."/>
            <person name="Sullivan K.A.M."/>
            <person name="Roscito J.G."/>
            <person name="Kirilenko B.M."/>
            <person name="Davalos L.M."/>
            <person name="Corthals A.P."/>
            <person name="Power M.L."/>
            <person name="Jones G."/>
            <person name="Ransome R.D."/>
            <person name="Dechmann D.K.N."/>
            <person name="Locatelli A.G."/>
            <person name="Puechmaille S.J."/>
            <person name="Fedrigo O."/>
            <person name="Jarvis E.D."/>
            <person name="Hiller M."/>
            <person name="Vernes S.C."/>
            <person name="Myers E.W."/>
            <person name="Teeling E.C."/>
        </authorList>
    </citation>
    <scope>NUCLEOTIDE SEQUENCE [LARGE SCALE GENOMIC DNA]</scope>
    <source>
        <strain evidence="11">Bat1K_MPI-CBG_1</strain>
    </source>
</reference>
<dbReference type="Proteomes" id="UP000664940">
    <property type="component" value="Unassembled WGS sequence"/>
</dbReference>
<evidence type="ECO:0000256" key="3">
    <source>
        <dbReference type="ARBA" id="ARBA00022692"/>
    </source>
</evidence>
<feature type="transmembrane region" description="Helical" evidence="9">
    <location>
        <begin position="12"/>
        <end position="33"/>
    </location>
</feature>
<keyword evidence="6 9" id="KW-0472">Membrane</keyword>
<dbReference type="Pfam" id="PF00001">
    <property type="entry name" value="7tm_1"/>
    <property type="match status" value="1"/>
</dbReference>
<evidence type="ECO:0000256" key="9">
    <source>
        <dbReference type="SAM" id="Phobius"/>
    </source>
</evidence>
<accession>A0A834DQC8</accession>
<evidence type="ECO:0000313" key="11">
    <source>
        <dbReference type="EMBL" id="KAF6089496.1"/>
    </source>
</evidence>
<evidence type="ECO:0000256" key="4">
    <source>
        <dbReference type="ARBA" id="ARBA00022989"/>
    </source>
</evidence>
<keyword evidence="2" id="KW-1003">Cell membrane</keyword>
<dbReference type="InterPro" id="IPR000276">
    <property type="entry name" value="GPCR_Rhodpsn"/>
</dbReference>
<dbReference type="GO" id="GO:0004994">
    <property type="term" value="F:somatostatin receptor activity"/>
    <property type="evidence" value="ECO:0007669"/>
    <property type="project" value="TreeGrafter"/>
</dbReference>
<dbReference type="PRINTS" id="PR00237">
    <property type="entry name" value="GPCRRHODOPSN"/>
</dbReference>
<evidence type="ECO:0000256" key="6">
    <source>
        <dbReference type="ARBA" id="ARBA00023136"/>
    </source>
</evidence>
<evidence type="ECO:0000256" key="2">
    <source>
        <dbReference type="ARBA" id="ARBA00022475"/>
    </source>
</evidence>
<dbReference type="GO" id="GO:0042923">
    <property type="term" value="F:neuropeptide binding"/>
    <property type="evidence" value="ECO:0007669"/>
    <property type="project" value="TreeGrafter"/>
</dbReference>
<gene>
    <name evidence="11" type="ORF">HJG60_018195</name>
</gene>
<keyword evidence="3 9" id="KW-0812">Transmembrane</keyword>
<dbReference type="PANTHER" id="PTHR24229:SF35">
    <property type="entry name" value="SOMATOSTATIN RECEPTOR TYPE 4"/>
    <property type="match status" value="1"/>
</dbReference>
<dbReference type="GO" id="GO:0071385">
    <property type="term" value="P:cellular response to glucocorticoid stimulus"/>
    <property type="evidence" value="ECO:0007669"/>
    <property type="project" value="TreeGrafter"/>
</dbReference>
<dbReference type="Gene3D" id="1.20.1070.10">
    <property type="entry name" value="Rhodopsin 7-helix transmembrane proteins"/>
    <property type="match status" value="2"/>
</dbReference>
<evidence type="ECO:0000256" key="5">
    <source>
        <dbReference type="ARBA" id="ARBA00023040"/>
    </source>
</evidence>
<keyword evidence="4 9" id="KW-1133">Transmembrane helix</keyword>
<dbReference type="EMBL" id="JABVXQ010000010">
    <property type="protein sequence ID" value="KAF6089496.1"/>
    <property type="molecule type" value="Genomic_DNA"/>
</dbReference>
<dbReference type="SUPFAM" id="SSF81321">
    <property type="entry name" value="Family A G protein-coupled receptor-like"/>
    <property type="match status" value="1"/>
</dbReference>
<organism evidence="11 12">
    <name type="scientific">Phyllostomus discolor</name>
    <name type="common">pale spear-nosed bat</name>
    <dbReference type="NCBI Taxonomy" id="89673"/>
    <lineage>
        <taxon>Eukaryota</taxon>
        <taxon>Metazoa</taxon>
        <taxon>Chordata</taxon>
        <taxon>Craniata</taxon>
        <taxon>Vertebrata</taxon>
        <taxon>Euteleostomi</taxon>
        <taxon>Mammalia</taxon>
        <taxon>Eutheria</taxon>
        <taxon>Laurasiatheria</taxon>
        <taxon>Chiroptera</taxon>
        <taxon>Yangochiroptera</taxon>
        <taxon>Phyllostomidae</taxon>
        <taxon>Phyllostominae</taxon>
        <taxon>Phyllostomus</taxon>
    </lineage>
</organism>
<dbReference type="GO" id="GO:0005886">
    <property type="term" value="C:plasma membrane"/>
    <property type="evidence" value="ECO:0007669"/>
    <property type="project" value="UniProtKB-SubCell"/>
</dbReference>
<keyword evidence="7 11" id="KW-0675">Receptor</keyword>
<dbReference type="PANTHER" id="PTHR24229">
    <property type="entry name" value="NEUROPEPTIDES RECEPTOR"/>
    <property type="match status" value="1"/>
</dbReference>
<protein>
    <submittedName>
        <fullName evidence="11">Somatostatin receptor 4</fullName>
    </submittedName>
</protein>
<keyword evidence="8" id="KW-0807">Transducer</keyword>
<sequence>MGAANMITIQCIYVVFLVGVVGNALVIFIILLYVKMNIATNIYLLNLAITDELFMLSLPFMACWLPCATGLLGRLRGVLSIDALNMFISVFCLKCLDKTYTAHSHIPAIQPAQRNLALAWYLHWSHSAWWVVFVVYTFLLGLLLLGLAISLCYLLIMYKMMAVALRAAWQQQRCSEKNTWLVLMLAAVFVLCWRSFHVG</sequence>
<proteinExistence type="predicted"/>
<evidence type="ECO:0000313" key="12">
    <source>
        <dbReference type="Proteomes" id="UP000664940"/>
    </source>
</evidence>
<evidence type="ECO:0000259" key="10">
    <source>
        <dbReference type="PROSITE" id="PS50262"/>
    </source>
</evidence>
<evidence type="ECO:0000256" key="1">
    <source>
        <dbReference type="ARBA" id="ARBA00004651"/>
    </source>
</evidence>
<feature type="transmembrane region" description="Helical" evidence="9">
    <location>
        <begin position="179"/>
        <end position="196"/>
    </location>
</feature>
<feature type="domain" description="G-protein coupled receptors family 1 profile" evidence="10">
    <location>
        <begin position="22"/>
        <end position="58"/>
    </location>
</feature>
<name>A0A834DQC8_9CHIR</name>
<dbReference type="PROSITE" id="PS50262">
    <property type="entry name" value="G_PROTEIN_RECEP_F1_2"/>
    <property type="match status" value="1"/>
</dbReference>
<comment type="caution">
    <text evidence="11">The sequence shown here is derived from an EMBL/GenBank/DDBJ whole genome shotgun (WGS) entry which is preliminary data.</text>
</comment>
<comment type="subcellular location">
    <subcellularLocation>
        <location evidence="1">Cell membrane</location>
        <topology evidence="1">Multi-pass membrane protein</topology>
    </subcellularLocation>
</comment>
<dbReference type="InterPro" id="IPR017452">
    <property type="entry name" value="GPCR_Rhodpsn_7TM"/>
</dbReference>
<dbReference type="AlphaFoldDB" id="A0A834DQC8"/>
<evidence type="ECO:0000256" key="8">
    <source>
        <dbReference type="ARBA" id="ARBA00023224"/>
    </source>
</evidence>
<feature type="transmembrane region" description="Helical" evidence="9">
    <location>
        <begin position="128"/>
        <end position="158"/>
    </location>
</feature>